<feature type="transmembrane region" description="Helical" evidence="2">
    <location>
        <begin position="182"/>
        <end position="203"/>
    </location>
</feature>
<sequence length="248" mass="28972">MSLGERFKKLTRPHRVQLRIIVSCDSGGLEREGRSRGVIRMTEGANPSQFDLSPVPPVLCAPITEQTCSLLRFNSLFCFATPNFTAVIHLNRRYACWELCKDLHREIATVDDERRDIEVKVARNEREIYALHHFLGIQFRDPQCVYAARVFFYAFSLKKPSDSELRLITPPLHIHLWLREKAAFFFLPYLVIGAPPVSSSLLMPYKHPYFVWDLYFLEMLFLQFRLIVAFAPCGDETMRLYCFQPYIK</sequence>
<proteinExistence type="predicted"/>
<evidence type="ECO:0000256" key="2">
    <source>
        <dbReference type="SAM" id="Phobius"/>
    </source>
</evidence>
<keyword evidence="2" id="KW-0812">Transmembrane</keyword>
<organism evidence="3 4">
    <name type="scientific">Scophthalmus maximus</name>
    <name type="common">Turbot</name>
    <name type="synonym">Psetta maxima</name>
    <dbReference type="NCBI Taxonomy" id="52904"/>
    <lineage>
        <taxon>Eukaryota</taxon>
        <taxon>Metazoa</taxon>
        <taxon>Chordata</taxon>
        <taxon>Craniata</taxon>
        <taxon>Vertebrata</taxon>
        <taxon>Euteleostomi</taxon>
        <taxon>Actinopterygii</taxon>
        <taxon>Neopterygii</taxon>
        <taxon>Teleostei</taxon>
        <taxon>Neoteleostei</taxon>
        <taxon>Acanthomorphata</taxon>
        <taxon>Carangaria</taxon>
        <taxon>Pleuronectiformes</taxon>
        <taxon>Pleuronectoidei</taxon>
        <taxon>Scophthalmidae</taxon>
        <taxon>Scophthalmus</taxon>
    </lineage>
</organism>
<evidence type="ECO:0000313" key="3">
    <source>
        <dbReference type="EMBL" id="KAF0029627.1"/>
    </source>
</evidence>
<dbReference type="SUPFAM" id="SSF90250">
    <property type="entry name" value="Troponin coil-coiled subunits"/>
    <property type="match status" value="1"/>
</dbReference>
<dbReference type="InterPro" id="IPR038077">
    <property type="entry name" value="Troponin_sf"/>
</dbReference>
<comment type="caution">
    <text evidence="3">The sequence shown here is derived from an EMBL/GenBank/DDBJ whole genome shotgun (WGS) entry which is preliminary data.</text>
</comment>
<keyword evidence="1" id="KW-0514">Muscle protein</keyword>
<protein>
    <submittedName>
        <fullName evidence="3">Uncharacterized protein</fullName>
    </submittedName>
</protein>
<accession>A0A6A4S8Y8</accession>
<evidence type="ECO:0000256" key="1">
    <source>
        <dbReference type="ARBA" id="ARBA00023179"/>
    </source>
</evidence>
<dbReference type="Proteomes" id="UP000438429">
    <property type="component" value="Unassembled WGS sequence"/>
</dbReference>
<feature type="transmembrane region" description="Helical" evidence="2">
    <location>
        <begin position="209"/>
        <end position="231"/>
    </location>
</feature>
<evidence type="ECO:0000313" key="4">
    <source>
        <dbReference type="Proteomes" id="UP000438429"/>
    </source>
</evidence>
<reference evidence="3 4" key="1">
    <citation type="submission" date="2019-06" db="EMBL/GenBank/DDBJ databases">
        <title>Draft genomes of female and male turbot (Scophthalmus maximus).</title>
        <authorList>
            <person name="Xu H."/>
            <person name="Xu X.-W."/>
            <person name="Shao C."/>
            <person name="Chen S."/>
        </authorList>
    </citation>
    <scope>NUCLEOTIDE SEQUENCE [LARGE SCALE GENOMIC DNA]</scope>
    <source>
        <strain evidence="3">Ysfricsl-2016a</strain>
        <tissue evidence="3">Blood</tissue>
    </source>
</reference>
<dbReference type="GO" id="GO:0005861">
    <property type="term" value="C:troponin complex"/>
    <property type="evidence" value="ECO:0007669"/>
    <property type="project" value="InterPro"/>
</dbReference>
<keyword evidence="2" id="KW-0472">Membrane</keyword>
<gene>
    <name evidence="3" type="ORF">F2P81_018732</name>
</gene>
<dbReference type="Pfam" id="PF00992">
    <property type="entry name" value="Troponin"/>
    <property type="match status" value="1"/>
</dbReference>
<name>A0A6A4S8Y8_SCOMX</name>
<dbReference type="EMBL" id="VEVO01000016">
    <property type="protein sequence ID" value="KAF0029627.1"/>
    <property type="molecule type" value="Genomic_DNA"/>
</dbReference>
<dbReference type="AlphaFoldDB" id="A0A6A4S8Y8"/>
<dbReference type="InterPro" id="IPR001978">
    <property type="entry name" value="Troponin"/>
</dbReference>
<keyword evidence="2" id="KW-1133">Transmembrane helix</keyword>